<proteinExistence type="predicted"/>
<name>A0A6H2A6I8_9ZZZZ</name>
<dbReference type="AlphaFoldDB" id="A0A6H2A6I8"/>
<evidence type="ECO:0000313" key="1">
    <source>
        <dbReference type="EMBL" id="QJA55251.1"/>
    </source>
</evidence>
<reference evidence="1" key="1">
    <citation type="submission" date="2020-03" db="EMBL/GenBank/DDBJ databases">
        <title>The deep terrestrial virosphere.</title>
        <authorList>
            <person name="Holmfeldt K."/>
            <person name="Nilsson E."/>
            <person name="Simone D."/>
            <person name="Lopez-Fernandez M."/>
            <person name="Wu X."/>
            <person name="de Brujin I."/>
            <person name="Lundin D."/>
            <person name="Andersson A."/>
            <person name="Bertilsson S."/>
            <person name="Dopson M."/>
        </authorList>
    </citation>
    <scope>NUCLEOTIDE SEQUENCE</scope>
    <source>
        <strain evidence="1">TM448A07943</strain>
    </source>
</reference>
<accession>A0A6H2A6I8</accession>
<protein>
    <submittedName>
        <fullName evidence="1">Uncharacterized protein</fullName>
    </submittedName>
</protein>
<sequence length="71" mass="8075">MGKDTIIDQLKSPLIRNELIKTIKEIDTKSIALTLHKLLDSQLTDKDVFTVKLEIVKKMEELKSELIVGNP</sequence>
<organism evidence="1">
    <name type="scientific">viral metagenome</name>
    <dbReference type="NCBI Taxonomy" id="1070528"/>
    <lineage>
        <taxon>unclassified sequences</taxon>
        <taxon>metagenomes</taxon>
        <taxon>organismal metagenomes</taxon>
    </lineage>
</organism>
<dbReference type="EMBL" id="MT144581">
    <property type="protein sequence ID" value="QJA55251.1"/>
    <property type="molecule type" value="Genomic_DNA"/>
</dbReference>
<gene>
    <name evidence="1" type="ORF">TM448A07943_0008</name>
</gene>